<organism evidence="1">
    <name type="scientific">marine sediment metagenome</name>
    <dbReference type="NCBI Taxonomy" id="412755"/>
    <lineage>
        <taxon>unclassified sequences</taxon>
        <taxon>metagenomes</taxon>
        <taxon>ecological metagenomes</taxon>
    </lineage>
</organism>
<gene>
    <name evidence="1" type="ORF">S03H2_12937</name>
</gene>
<accession>X1GLK2</accession>
<comment type="caution">
    <text evidence="1">The sequence shown here is derived from an EMBL/GenBank/DDBJ whole genome shotgun (WGS) entry which is preliminary data.</text>
</comment>
<protein>
    <submittedName>
        <fullName evidence="1">Uncharacterized protein</fullName>
    </submittedName>
</protein>
<sequence length="61" mass="6709">MSEIIPGRNYPILCCMYCGGSLRKGMGGYVCEECGELFTLEEAGLQDVEITSIEDEEPEKA</sequence>
<name>X1GLK2_9ZZZZ</name>
<dbReference type="EMBL" id="BARU01006575">
    <property type="protein sequence ID" value="GAH33883.1"/>
    <property type="molecule type" value="Genomic_DNA"/>
</dbReference>
<evidence type="ECO:0000313" key="1">
    <source>
        <dbReference type="EMBL" id="GAH33883.1"/>
    </source>
</evidence>
<proteinExistence type="predicted"/>
<dbReference type="AlphaFoldDB" id="X1GLK2"/>
<reference evidence="1" key="1">
    <citation type="journal article" date="2014" name="Front. Microbiol.">
        <title>High frequency of phylogenetically diverse reductive dehalogenase-homologous genes in deep subseafloor sedimentary metagenomes.</title>
        <authorList>
            <person name="Kawai M."/>
            <person name="Futagami T."/>
            <person name="Toyoda A."/>
            <person name="Takaki Y."/>
            <person name="Nishi S."/>
            <person name="Hori S."/>
            <person name="Arai W."/>
            <person name="Tsubouchi T."/>
            <person name="Morono Y."/>
            <person name="Uchiyama I."/>
            <person name="Ito T."/>
            <person name="Fujiyama A."/>
            <person name="Inagaki F."/>
            <person name="Takami H."/>
        </authorList>
    </citation>
    <scope>NUCLEOTIDE SEQUENCE</scope>
    <source>
        <strain evidence="1">Expedition CK06-06</strain>
    </source>
</reference>